<evidence type="ECO:0000313" key="1">
    <source>
        <dbReference type="EMBL" id="MBE6058839.1"/>
    </source>
</evidence>
<comment type="caution">
    <text evidence="1">The sequence shown here is derived from an EMBL/GenBank/DDBJ whole genome shotgun (WGS) entry which is preliminary data.</text>
</comment>
<accession>A0A927WAS3</accession>
<reference evidence="1" key="1">
    <citation type="submission" date="2019-04" db="EMBL/GenBank/DDBJ databases">
        <title>Evolution of Biomass-Degrading Anaerobic Consortia Revealed by Metagenomics.</title>
        <authorList>
            <person name="Peng X."/>
        </authorList>
    </citation>
    <scope>NUCLEOTIDE SEQUENCE</scope>
    <source>
        <strain evidence="1">SIG254</strain>
    </source>
</reference>
<gene>
    <name evidence="1" type="ORF">E7215_01500</name>
</gene>
<dbReference type="EMBL" id="SVCM01000018">
    <property type="protein sequence ID" value="MBE6058839.1"/>
    <property type="molecule type" value="Genomic_DNA"/>
</dbReference>
<name>A0A927WAS3_9CLOT</name>
<protein>
    <submittedName>
        <fullName evidence="1">DUF4489 domain-containing protein</fullName>
    </submittedName>
</protein>
<dbReference type="InterPro" id="IPR027972">
    <property type="entry name" value="DUF4489"/>
</dbReference>
<dbReference type="Pfam" id="PF14879">
    <property type="entry name" value="DUF4489"/>
    <property type="match status" value="1"/>
</dbReference>
<organism evidence="1 2">
    <name type="scientific">Clostridium sulfidigenes</name>
    <dbReference type="NCBI Taxonomy" id="318464"/>
    <lineage>
        <taxon>Bacteria</taxon>
        <taxon>Bacillati</taxon>
        <taxon>Bacillota</taxon>
        <taxon>Clostridia</taxon>
        <taxon>Eubacteriales</taxon>
        <taxon>Clostridiaceae</taxon>
        <taxon>Clostridium</taxon>
    </lineage>
</organism>
<dbReference type="AlphaFoldDB" id="A0A927WAS3"/>
<evidence type="ECO:0000313" key="2">
    <source>
        <dbReference type="Proteomes" id="UP000768462"/>
    </source>
</evidence>
<sequence>MNSMSKNCYDPCKPDPCKKDPCKHDPCKKEIKKEKNCATIIKCGTPSATTIPVATIAGTTFTVSSVTLDNSCLCNPITKLEFASNLVAPVAFTGTLNFQVFKLCKGQVTPVPVGPSWTFDLVALLSSRTFSFFVCDCDSCFDDCCTYTVVATVTSAVTVGTLNINNATLGAISTCSRNNCC</sequence>
<dbReference type="Proteomes" id="UP000768462">
    <property type="component" value="Unassembled WGS sequence"/>
</dbReference>
<proteinExistence type="predicted"/>